<dbReference type="RefSeq" id="WP_092170928.1">
    <property type="nucleotide sequence ID" value="NZ_FNZH01000002.1"/>
</dbReference>
<keyword evidence="2" id="KW-1185">Reference proteome</keyword>
<dbReference type="InterPro" id="IPR051815">
    <property type="entry name" value="Molybdate_resp_trans_reg"/>
</dbReference>
<dbReference type="STRING" id="1416801.SAMN05192553_102265"/>
<dbReference type="Gene3D" id="1.10.10.10">
    <property type="entry name" value="Winged helix-like DNA-binding domain superfamily/Winged helix DNA-binding domain"/>
    <property type="match status" value="1"/>
</dbReference>
<sequence>MTKEIRLRCWITIGGEKFFGPGRVELLERIQLEGSLSKAARQMGMSYKKAWDMVNDLNSRGSEPFVRLKKGGEKGGGAELTEHAQNLIFRFEKLSEKLKEITEEEAEILDWI</sequence>
<dbReference type="InterPro" id="IPR036390">
    <property type="entry name" value="WH_DNA-bd_sf"/>
</dbReference>
<evidence type="ECO:0000313" key="1">
    <source>
        <dbReference type="EMBL" id="SEJ07615.1"/>
    </source>
</evidence>
<dbReference type="EMBL" id="FNZH01000002">
    <property type="protein sequence ID" value="SEJ07615.1"/>
    <property type="molecule type" value="Genomic_DNA"/>
</dbReference>
<dbReference type="SUPFAM" id="SSF46785">
    <property type="entry name" value="Winged helix' DNA-binding domain"/>
    <property type="match status" value="1"/>
</dbReference>
<dbReference type="InterPro" id="IPR036388">
    <property type="entry name" value="WH-like_DNA-bd_sf"/>
</dbReference>
<evidence type="ECO:0000313" key="2">
    <source>
        <dbReference type="Proteomes" id="UP000199403"/>
    </source>
</evidence>
<dbReference type="PANTHER" id="PTHR30432">
    <property type="entry name" value="TRANSCRIPTIONAL REGULATOR MODE"/>
    <property type="match status" value="1"/>
</dbReference>
<protein>
    <submittedName>
        <fullName evidence="1">Molybdate transport system regulatory protein</fullName>
    </submittedName>
</protein>
<accession>A0A1H6W5Q1</accession>
<organism evidence="1 2">
    <name type="scientific">Cyclobacterium xiamenense</name>
    <dbReference type="NCBI Taxonomy" id="1297121"/>
    <lineage>
        <taxon>Bacteria</taxon>
        <taxon>Pseudomonadati</taxon>
        <taxon>Bacteroidota</taxon>
        <taxon>Cytophagia</taxon>
        <taxon>Cytophagales</taxon>
        <taxon>Cyclobacteriaceae</taxon>
        <taxon>Cyclobacterium</taxon>
    </lineage>
</organism>
<name>A0A1H6W5Q1_9BACT</name>
<proteinExistence type="predicted"/>
<gene>
    <name evidence="1" type="ORF">SAMN05192553_102265</name>
</gene>
<reference evidence="2" key="1">
    <citation type="submission" date="2016-10" db="EMBL/GenBank/DDBJ databases">
        <authorList>
            <person name="Varghese N."/>
            <person name="Submissions S."/>
        </authorList>
    </citation>
    <scope>NUCLEOTIDE SEQUENCE [LARGE SCALE GENOMIC DNA]</scope>
    <source>
        <strain evidence="2">IBRC-M 10761</strain>
    </source>
</reference>
<dbReference type="AlphaFoldDB" id="A0A1H6W5Q1"/>
<dbReference type="PANTHER" id="PTHR30432:SF1">
    <property type="entry name" value="DNA-BINDING TRANSCRIPTIONAL DUAL REGULATOR MODE"/>
    <property type="match status" value="1"/>
</dbReference>
<dbReference type="Proteomes" id="UP000199403">
    <property type="component" value="Unassembled WGS sequence"/>
</dbReference>
<dbReference type="OrthoDB" id="9805928at2"/>